<evidence type="ECO:0000313" key="2">
    <source>
        <dbReference type="Proteomes" id="UP000887013"/>
    </source>
</evidence>
<organism evidence="1 2">
    <name type="scientific">Nephila pilipes</name>
    <name type="common">Giant wood spider</name>
    <name type="synonym">Nephila maculata</name>
    <dbReference type="NCBI Taxonomy" id="299642"/>
    <lineage>
        <taxon>Eukaryota</taxon>
        <taxon>Metazoa</taxon>
        <taxon>Ecdysozoa</taxon>
        <taxon>Arthropoda</taxon>
        <taxon>Chelicerata</taxon>
        <taxon>Arachnida</taxon>
        <taxon>Araneae</taxon>
        <taxon>Araneomorphae</taxon>
        <taxon>Entelegynae</taxon>
        <taxon>Araneoidea</taxon>
        <taxon>Nephilidae</taxon>
        <taxon>Nephila</taxon>
    </lineage>
</organism>
<dbReference type="EMBL" id="BMAW01092613">
    <property type="protein sequence ID" value="GFS55826.1"/>
    <property type="molecule type" value="Genomic_DNA"/>
</dbReference>
<reference evidence="1" key="1">
    <citation type="submission" date="2020-08" db="EMBL/GenBank/DDBJ databases">
        <title>Multicomponent nature underlies the extraordinary mechanical properties of spider dragline silk.</title>
        <authorList>
            <person name="Kono N."/>
            <person name="Nakamura H."/>
            <person name="Mori M."/>
            <person name="Yoshida Y."/>
            <person name="Ohtoshi R."/>
            <person name="Malay A.D."/>
            <person name="Moran D.A.P."/>
            <person name="Tomita M."/>
            <person name="Numata K."/>
            <person name="Arakawa K."/>
        </authorList>
    </citation>
    <scope>NUCLEOTIDE SEQUENCE</scope>
</reference>
<evidence type="ECO:0000313" key="1">
    <source>
        <dbReference type="EMBL" id="GFS55826.1"/>
    </source>
</evidence>
<sequence>MSIIFDSRSGKTFIIAHSSKHSRKEHLEISNTPKRSQILLYPLAVVIFSSFHPVSYDGANDWTNISGCRHNYWALETGAIMSSLYSIKRLERNIRFSSFGVYRLVCLLVFPLGLVEEFEELIKDENFTRKVNEDKAWA</sequence>
<dbReference type="AlphaFoldDB" id="A0A8X6MIX2"/>
<name>A0A8X6MIX2_NEPPI</name>
<proteinExistence type="predicted"/>
<protein>
    <submittedName>
        <fullName evidence="1">Uncharacterized protein</fullName>
    </submittedName>
</protein>
<comment type="caution">
    <text evidence="1">The sequence shown here is derived from an EMBL/GenBank/DDBJ whole genome shotgun (WGS) entry which is preliminary data.</text>
</comment>
<dbReference type="Proteomes" id="UP000887013">
    <property type="component" value="Unassembled WGS sequence"/>
</dbReference>
<accession>A0A8X6MIX2</accession>
<gene>
    <name evidence="1" type="ORF">NPIL_223271</name>
</gene>
<keyword evidence="2" id="KW-1185">Reference proteome</keyword>